<dbReference type="InterPro" id="IPR036624">
    <property type="entry name" value="Hcp1-lik_sf"/>
</dbReference>
<name>A0A9D7HK90_9PROT</name>
<comment type="caution">
    <text evidence="1">The sequence shown here is derived from an EMBL/GenBank/DDBJ whole genome shotgun (WGS) entry which is preliminary data.</text>
</comment>
<dbReference type="PANTHER" id="PTHR36152">
    <property type="entry name" value="CYTOPLASMIC PROTEIN-RELATED"/>
    <property type="match status" value="1"/>
</dbReference>
<protein>
    <submittedName>
        <fullName evidence="1">Type VI secretion system tube protein Hcp</fullName>
    </submittedName>
</protein>
<sequence length="157" mass="16669">MAIGDSVIKIDGVDGESAAAGREGHIDVLGWNWGMSWNAGLFQGSGKGGADVRNLTFEHFVDAASPALMNHCVGGKVISKVVLKQYKAGATPLLFFTITLEEARVTSMDDGLAGVEAQPTERVTLAFRKVTVEHSTQAKTGSGTGTKTFNWVIRDQS</sequence>
<accession>A0A9D7HK90</accession>
<dbReference type="EMBL" id="JADJEV010000001">
    <property type="protein sequence ID" value="MBK6971664.1"/>
    <property type="molecule type" value="Genomic_DNA"/>
</dbReference>
<evidence type="ECO:0000313" key="1">
    <source>
        <dbReference type="EMBL" id="MBK6971664.1"/>
    </source>
</evidence>
<dbReference type="SUPFAM" id="SSF141452">
    <property type="entry name" value="Hcp1-like"/>
    <property type="match status" value="1"/>
</dbReference>
<dbReference type="Proteomes" id="UP000807785">
    <property type="component" value="Unassembled WGS sequence"/>
</dbReference>
<organism evidence="1 2">
    <name type="scientific">Candidatus Methylophosphatis roskildensis</name>
    <dbReference type="NCBI Taxonomy" id="2899263"/>
    <lineage>
        <taxon>Bacteria</taxon>
        <taxon>Pseudomonadati</taxon>
        <taxon>Pseudomonadota</taxon>
        <taxon>Betaproteobacteria</taxon>
        <taxon>Nitrosomonadales</taxon>
        <taxon>Sterolibacteriaceae</taxon>
        <taxon>Candidatus Methylophosphatis</taxon>
    </lineage>
</organism>
<gene>
    <name evidence="1" type="ORF">IPH26_01460</name>
</gene>
<proteinExistence type="predicted"/>
<dbReference type="Gene3D" id="2.30.110.20">
    <property type="entry name" value="Hcp1-like"/>
    <property type="match status" value="1"/>
</dbReference>
<dbReference type="InterPro" id="IPR053165">
    <property type="entry name" value="HSI-I_assembly_Hcp1"/>
</dbReference>
<dbReference type="AlphaFoldDB" id="A0A9D7HK90"/>
<dbReference type="InterPro" id="IPR008514">
    <property type="entry name" value="T6SS_Hcp"/>
</dbReference>
<dbReference type="Pfam" id="PF05638">
    <property type="entry name" value="T6SS_HCP"/>
    <property type="match status" value="1"/>
</dbReference>
<evidence type="ECO:0000313" key="2">
    <source>
        <dbReference type="Proteomes" id="UP000807785"/>
    </source>
</evidence>
<dbReference type="PANTHER" id="PTHR36152:SF5">
    <property type="entry name" value="PROTEIN HCP1"/>
    <property type="match status" value="1"/>
</dbReference>
<reference evidence="1" key="1">
    <citation type="submission" date="2020-10" db="EMBL/GenBank/DDBJ databases">
        <title>Connecting structure to function with the recovery of over 1000 high-quality activated sludge metagenome-assembled genomes encoding full-length rRNA genes using long-read sequencing.</title>
        <authorList>
            <person name="Singleton C.M."/>
            <person name="Petriglieri F."/>
            <person name="Kristensen J.M."/>
            <person name="Kirkegaard R.H."/>
            <person name="Michaelsen T.Y."/>
            <person name="Andersen M.H."/>
            <person name="Karst S.M."/>
            <person name="Dueholm M.S."/>
            <person name="Nielsen P.H."/>
            <person name="Albertsen M."/>
        </authorList>
    </citation>
    <scope>NUCLEOTIDE SEQUENCE</scope>
    <source>
        <strain evidence="1">Bjer_18-Q3-R1-45_BAT3C.347</strain>
    </source>
</reference>